<dbReference type="EMBL" id="CP019875">
    <property type="protein sequence ID" value="AQU86720.1"/>
    <property type="molecule type" value="Genomic_DNA"/>
</dbReference>
<dbReference type="Proteomes" id="UP000189683">
    <property type="component" value="Chromosome"/>
</dbReference>
<dbReference type="KEGG" id="kna:B0W47_03740"/>
<evidence type="ECO:0000313" key="1">
    <source>
        <dbReference type="EMBL" id="AQU86720.1"/>
    </source>
</evidence>
<dbReference type="Proteomes" id="UP000247512">
    <property type="component" value="Unassembled WGS sequence"/>
</dbReference>
<accession>A0A9N7CFW0</accession>
<sequence length="82" mass="8945">MAGAVRSARYSFIVLSRHILPPARAESLMQAFYAAQPESGMALTLDERATIALLLGHGVIPIRTWGSFDDPELVVEIYGKNS</sequence>
<protein>
    <submittedName>
        <fullName evidence="1">Uncharacterized protein</fullName>
    </submittedName>
</protein>
<name>A0A9N7CFW0_9PROT</name>
<organism evidence="1 3">
    <name type="scientific">Komagataeibacter nataicola</name>
    <dbReference type="NCBI Taxonomy" id="265960"/>
    <lineage>
        <taxon>Bacteria</taxon>
        <taxon>Pseudomonadati</taxon>
        <taxon>Pseudomonadota</taxon>
        <taxon>Alphaproteobacteria</taxon>
        <taxon>Acetobacterales</taxon>
        <taxon>Acetobacteraceae</taxon>
        <taxon>Komagataeibacter</taxon>
    </lineage>
</organism>
<proteinExistence type="predicted"/>
<reference evidence="2 4" key="3">
    <citation type="submission" date="2017-06" db="EMBL/GenBank/DDBJ databases">
        <title>A draft genome sequence of Komagataeibacter nataicola LMG 1536.</title>
        <authorList>
            <person name="Skraban J."/>
            <person name="Cleenwerck I."/>
            <person name="Vandamme P."/>
            <person name="Trcek J."/>
        </authorList>
    </citation>
    <scope>NUCLEOTIDE SEQUENCE [LARGE SCALE GENOMIC DNA]</scope>
    <source>
        <strain evidence="2 4">LMG 1536</strain>
    </source>
</reference>
<reference evidence="1" key="2">
    <citation type="submission" date="2017-02" db="EMBL/GenBank/DDBJ databases">
        <authorList>
            <person name="Zhang H."/>
        </authorList>
    </citation>
    <scope>NUCLEOTIDE SEQUENCE</scope>
    <source>
        <strain evidence="1">RZS01</strain>
    </source>
</reference>
<dbReference type="AlphaFoldDB" id="A0A9N7CFW0"/>
<dbReference type="RefSeq" id="WP_078524359.1">
    <property type="nucleotide sequence ID" value="NZ_CP118675.1"/>
</dbReference>
<keyword evidence="4" id="KW-1185">Reference proteome</keyword>
<evidence type="ECO:0000313" key="2">
    <source>
        <dbReference type="EMBL" id="PYD65776.1"/>
    </source>
</evidence>
<gene>
    <name evidence="1" type="ORF">B0W47_03740</name>
    <name evidence="2" type="ORF">CDI09_11915</name>
</gene>
<reference evidence="3" key="1">
    <citation type="submission" date="2017-02" db="EMBL/GenBank/DDBJ databases">
        <title>zhang.</title>
        <authorList>
            <person name="Zhang H."/>
        </authorList>
    </citation>
    <scope>NUCLEOTIDE SEQUENCE [LARGE SCALE GENOMIC DNA]</scope>
    <source>
        <strain evidence="3">RZS01</strain>
    </source>
</reference>
<evidence type="ECO:0000313" key="3">
    <source>
        <dbReference type="Proteomes" id="UP000189683"/>
    </source>
</evidence>
<evidence type="ECO:0000313" key="4">
    <source>
        <dbReference type="Proteomes" id="UP000247512"/>
    </source>
</evidence>
<dbReference type="EMBL" id="NIRT01000022">
    <property type="protein sequence ID" value="PYD65776.1"/>
    <property type="molecule type" value="Genomic_DNA"/>
</dbReference>